<dbReference type="EMBL" id="KV907497">
    <property type="protein sequence ID" value="OOF97083.1"/>
    <property type="molecule type" value="Genomic_DNA"/>
</dbReference>
<dbReference type="VEuPathDB" id="FungiDB:ASPCADRAFT_205884"/>
<dbReference type="STRING" id="602072.A0A1R3RRG0"/>
<organism evidence="4 5">
    <name type="scientific">Aspergillus carbonarius (strain ITEM 5010)</name>
    <dbReference type="NCBI Taxonomy" id="602072"/>
    <lineage>
        <taxon>Eukaryota</taxon>
        <taxon>Fungi</taxon>
        <taxon>Dikarya</taxon>
        <taxon>Ascomycota</taxon>
        <taxon>Pezizomycotina</taxon>
        <taxon>Eurotiomycetes</taxon>
        <taxon>Eurotiomycetidae</taxon>
        <taxon>Eurotiales</taxon>
        <taxon>Aspergillaceae</taxon>
        <taxon>Aspergillus</taxon>
        <taxon>Aspergillus subgen. Circumdati</taxon>
    </lineage>
</organism>
<evidence type="ECO:0000313" key="5">
    <source>
        <dbReference type="Proteomes" id="UP000188318"/>
    </source>
</evidence>
<dbReference type="OrthoDB" id="203908at2759"/>
<dbReference type="GO" id="GO:0016651">
    <property type="term" value="F:oxidoreductase activity, acting on NAD(P)H"/>
    <property type="evidence" value="ECO:0007669"/>
    <property type="project" value="TreeGrafter"/>
</dbReference>
<dbReference type="SMART" id="SM00829">
    <property type="entry name" value="PKS_ER"/>
    <property type="match status" value="1"/>
</dbReference>
<dbReference type="InterPro" id="IPR020843">
    <property type="entry name" value="ER"/>
</dbReference>
<dbReference type="Pfam" id="PF00107">
    <property type="entry name" value="ADH_zinc_N"/>
    <property type="match status" value="1"/>
</dbReference>
<dbReference type="InterPro" id="IPR013154">
    <property type="entry name" value="ADH-like_N"/>
</dbReference>
<reference evidence="5" key="1">
    <citation type="journal article" date="2017" name="Genome Biol.">
        <title>Comparative genomics reveals high biological diversity and specific adaptations in the industrially and medically important fungal genus Aspergillus.</title>
        <authorList>
            <person name="de Vries R.P."/>
            <person name="Riley R."/>
            <person name="Wiebenga A."/>
            <person name="Aguilar-Osorio G."/>
            <person name="Amillis S."/>
            <person name="Uchima C.A."/>
            <person name="Anderluh G."/>
            <person name="Asadollahi M."/>
            <person name="Askin M."/>
            <person name="Barry K."/>
            <person name="Battaglia E."/>
            <person name="Bayram O."/>
            <person name="Benocci T."/>
            <person name="Braus-Stromeyer S.A."/>
            <person name="Caldana C."/>
            <person name="Canovas D."/>
            <person name="Cerqueira G.C."/>
            <person name="Chen F."/>
            <person name="Chen W."/>
            <person name="Choi C."/>
            <person name="Clum A."/>
            <person name="Dos Santos R.A."/>
            <person name="Damasio A.R."/>
            <person name="Diallinas G."/>
            <person name="Emri T."/>
            <person name="Fekete E."/>
            <person name="Flipphi M."/>
            <person name="Freyberg S."/>
            <person name="Gallo A."/>
            <person name="Gournas C."/>
            <person name="Habgood R."/>
            <person name="Hainaut M."/>
            <person name="Harispe M.L."/>
            <person name="Henrissat B."/>
            <person name="Hilden K.S."/>
            <person name="Hope R."/>
            <person name="Hossain A."/>
            <person name="Karabika E."/>
            <person name="Karaffa L."/>
            <person name="Karanyi Z."/>
            <person name="Krasevec N."/>
            <person name="Kuo A."/>
            <person name="Kusch H."/>
            <person name="LaButti K."/>
            <person name="Lagendijk E.L."/>
            <person name="Lapidus A."/>
            <person name="Levasseur A."/>
            <person name="Lindquist E."/>
            <person name="Lipzen A."/>
            <person name="Logrieco A.F."/>
            <person name="MacCabe A."/>
            <person name="Maekelae M.R."/>
            <person name="Malavazi I."/>
            <person name="Melin P."/>
            <person name="Meyer V."/>
            <person name="Mielnichuk N."/>
            <person name="Miskei M."/>
            <person name="Molnar A.P."/>
            <person name="Mule G."/>
            <person name="Ngan C.Y."/>
            <person name="Orejas M."/>
            <person name="Orosz E."/>
            <person name="Ouedraogo J.P."/>
            <person name="Overkamp K.M."/>
            <person name="Park H.-S."/>
            <person name="Perrone G."/>
            <person name="Piumi F."/>
            <person name="Punt P.J."/>
            <person name="Ram A.F."/>
            <person name="Ramon A."/>
            <person name="Rauscher S."/>
            <person name="Record E."/>
            <person name="Riano-Pachon D.M."/>
            <person name="Robert V."/>
            <person name="Roehrig J."/>
            <person name="Ruller R."/>
            <person name="Salamov A."/>
            <person name="Salih N.S."/>
            <person name="Samson R.A."/>
            <person name="Sandor E."/>
            <person name="Sanguinetti M."/>
            <person name="Schuetze T."/>
            <person name="Sepcic K."/>
            <person name="Shelest E."/>
            <person name="Sherlock G."/>
            <person name="Sophianopoulou V."/>
            <person name="Squina F.M."/>
            <person name="Sun H."/>
            <person name="Susca A."/>
            <person name="Todd R.B."/>
            <person name="Tsang A."/>
            <person name="Unkles S.E."/>
            <person name="van de Wiele N."/>
            <person name="van Rossen-Uffink D."/>
            <person name="Oliveira J.V."/>
            <person name="Vesth T.C."/>
            <person name="Visser J."/>
            <person name="Yu J.-H."/>
            <person name="Zhou M."/>
            <person name="Andersen M.R."/>
            <person name="Archer D.B."/>
            <person name="Baker S.E."/>
            <person name="Benoit I."/>
            <person name="Brakhage A.A."/>
            <person name="Braus G.H."/>
            <person name="Fischer R."/>
            <person name="Frisvad J.C."/>
            <person name="Goldman G.H."/>
            <person name="Houbraken J."/>
            <person name="Oakley B."/>
            <person name="Pocsi I."/>
            <person name="Scazzocchio C."/>
            <person name="Seiboth B."/>
            <person name="vanKuyk P.A."/>
            <person name="Wortman J."/>
            <person name="Dyer P.S."/>
            <person name="Grigoriev I.V."/>
        </authorList>
    </citation>
    <scope>NUCLEOTIDE SEQUENCE [LARGE SCALE GENOMIC DNA]</scope>
    <source>
        <strain evidence="5">ITEM 5010</strain>
    </source>
</reference>
<dbReference type="SUPFAM" id="SSF51735">
    <property type="entry name" value="NAD(P)-binding Rossmann-fold domains"/>
    <property type="match status" value="1"/>
</dbReference>
<keyword evidence="1" id="KW-0521">NADP</keyword>
<dbReference type="Gene3D" id="3.40.50.720">
    <property type="entry name" value="NAD(P)-binding Rossmann-like Domain"/>
    <property type="match status" value="1"/>
</dbReference>
<dbReference type="InterPro" id="IPR013149">
    <property type="entry name" value="ADH-like_C"/>
</dbReference>
<dbReference type="OMA" id="PNEQIYP"/>
<name>A0A1R3RRG0_ASPC5</name>
<dbReference type="AlphaFoldDB" id="A0A1R3RRG0"/>
<proteinExistence type="predicted"/>
<accession>A0A1R3RRG0</accession>
<dbReference type="InterPro" id="IPR011032">
    <property type="entry name" value="GroES-like_sf"/>
</dbReference>
<dbReference type="InterPro" id="IPR036291">
    <property type="entry name" value="NAD(P)-bd_dom_sf"/>
</dbReference>
<dbReference type="PANTHER" id="PTHR48106:SF18">
    <property type="entry name" value="QUINONE OXIDOREDUCTASE PIG3"/>
    <property type="match status" value="1"/>
</dbReference>
<dbReference type="Pfam" id="PF08240">
    <property type="entry name" value="ADH_N"/>
    <property type="match status" value="1"/>
</dbReference>
<evidence type="ECO:0000259" key="3">
    <source>
        <dbReference type="SMART" id="SM00829"/>
    </source>
</evidence>
<evidence type="ECO:0000256" key="2">
    <source>
        <dbReference type="ARBA" id="ARBA00023002"/>
    </source>
</evidence>
<protein>
    <recommendedName>
        <fullName evidence="3">Enoyl reductase (ER) domain-containing protein</fullName>
    </recommendedName>
</protein>
<evidence type="ECO:0000313" key="4">
    <source>
        <dbReference type="EMBL" id="OOF97083.1"/>
    </source>
</evidence>
<evidence type="ECO:0000256" key="1">
    <source>
        <dbReference type="ARBA" id="ARBA00022857"/>
    </source>
</evidence>
<dbReference type="Proteomes" id="UP000188318">
    <property type="component" value="Unassembled WGS sequence"/>
</dbReference>
<feature type="domain" description="Enoyl reductase (ER)" evidence="3">
    <location>
        <begin position="15"/>
        <end position="331"/>
    </location>
</feature>
<dbReference type="Gene3D" id="3.90.180.10">
    <property type="entry name" value="Medium-chain alcohol dehydrogenases, catalytic domain"/>
    <property type="match status" value="1"/>
</dbReference>
<dbReference type="SUPFAM" id="SSF50129">
    <property type="entry name" value="GroES-like"/>
    <property type="match status" value="1"/>
</dbReference>
<dbReference type="PANTHER" id="PTHR48106">
    <property type="entry name" value="QUINONE OXIDOREDUCTASE PIG3-RELATED"/>
    <property type="match status" value="1"/>
</dbReference>
<keyword evidence="5" id="KW-1185">Reference proteome</keyword>
<sequence>MSTETMRAIVMHEIGGPGVLKLQVVPKPTPAADQVRIRIKAFGLNRSEMFTRQGHSPGVIFPRILGIEAAGLVDDAAPESGFHPGEVVVTAMGGMGRNFDGGYAEYTVVPATQVRRVDTTAAFGADKPVPWDLLGALPELMQTAWGSLITSLQLGSGDRLLIRGGTTSVGLAAAALARARGVPVTVTTRSPARIDVLHGLGIDDVIVDGGSILSEVQKRAPFSKILELVGVTTLEDSLRCAAPGGTVCMAGIAGNKWTFDQFTPMASIPTSVKLTTYASTPEAVLQTPIEKIARDLAAGEMQLPIKTFPFEDIVEAHRLMEEDGALAKIVMLV</sequence>
<dbReference type="GO" id="GO:0070402">
    <property type="term" value="F:NADPH binding"/>
    <property type="evidence" value="ECO:0007669"/>
    <property type="project" value="TreeGrafter"/>
</dbReference>
<keyword evidence="2" id="KW-0560">Oxidoreductase</keyword>
<gene>
    <name evidence="4" type="ORF">ASPCADRAFT_205884</name>
</gene>